<comment type="subcellular location">
    <subcellularLocation>
        <location evidence="1">Cell membrane</location>
        <topology evidence="1">Multi-pass membrane protein</topology>
    </subcellularLocation>
</comment>
<feature type="transmembrane region" description="Helical" evidence="6">
    <location>
        <begin position="101"/>
        <end position="122"/>
    </location>
</feature>
<sequence length="351" mass="37624">MNMYNRLAALIDHLIWAILAVVFIFFIFQSEHFLSENNISNIFSAAAVMGVLVVGQTYVLITGNFDLSSESTLGMAALLGIWLIVPAAAPHFGGGLLVNPYLAIFCILLMGAVIGYVIGCLITYGQMNNFIVTLAMLLVIRGLMLAFTEGNAVNGLNNPQADTFYWLGHDTAFIIPGFMKVSYSVLAAGATFLVGHIILKHHRFGRELYAIGGNRDAAVASGINADRRVRQVYAISGILAAIAGWMLAGRVVSIQVSLGEGYIFTVMAAAVIGGISLQGGRGTMLGALGGVLLLSVIDRGLNLMHVSVFWVRVIQGLIILLAMFIDAQRVRIRTLAQTTTVRESKDSVVGS</sequence>
<dbReference type="AlphaFoldDB" id="A0A6J7BKZ3"/>
<evidence type="ECO:0000313" key="7">
    <source>
        <dbReference type="EMBL" id="CAB4844818.1"/>
    </source>
</evidence>
<keyword evidence="2" id="KW-1003">Cell membrane</keyword>
<dbReference type="CDD" id="cd06579">
    <property type="entry name" value="TM_PBP1_transp_AraH_like"/>
    <property type="match status" value="1"/>
</dbReference>
<feature type="transmembrane region" description="Helical" evidence="6">
    <location>
        <begin position="307"/>
        <end position="325"/>
    </location>
</feature>
<evidence type="ECO:0000256" key="1">
    <source>
        <dbReference type="ARBA" id="ARBA00004651"/>
    </source>
</evidence>
<reference evidence="7" key="1">
    <citation type="submission" date="2020-05" db="EMBL/GenBank/DDBJ databases">
        <authorList>
            <person name="Chiriac C."/>
            <person name="Salcher M."/>
            <person name="Ghai R."/>
            <person name="Kavagutti S V."/>
        </authorList>
    </citation>
    <scope>NUCLEOTIDE SEQUENCE</scope>
</reference>
<name>A0A6J7BKZ3_9ZZZZ</name>
<proteinExistence type="predicted"/>
<feature type="transmembrane region" description="Helical" evidence="6">
    <location>
        <begin position="232"/>
        <end position="249"/>
    </location>
</feature>
<keyword evidence="5 6" id="KW-0472">Membrane</keyword>
<feature type="transmembrane region" description="Helical" evidence="6">
    <location>
        <begin position="129"/>
        <end position="147"/>
    </location>
</feature>
<dbReference type="PANTHER" id="PTHR32196:SF72">
    <property type="entry name" value="RIBOSE IMPORT PERMEASE PROTEIN RBSC"/>
    <property type="match status" value="1"/>
</dbReference>
<dbReference type="PANTHER" id="PTHR32196">
    <property type="entry name" value="ABC TRANSPORTER PERMEASE PROTEIN YPHD-RELATED-RELATED"/>
    <property type="match status" value="1"/>
</dbReference>
<dbReference type="InterPro" id="IPR001851">
    <property type="entry name" value="ABC_transp_permease"/>
</dbReference>
<keyword evidence="3 6" id="KW-0812">Transmembrane</keyword>
<organism evidence="7">
    <name type="scientific">freshwater metagenome</name>
    <dbReference type="NCBI Taxonomy" id="449393"/>
    <lineage>
        <taxon>unclassified sequences</taxon>
        <taxon>metagenomes</taxon>
        <taxon>ecological metagenomes</taxon>
    </lineage>
</organism>
<dbReference type="Pfam" id="PF02653">
    <property type="entry name" value="BPD_transp_2"/>
    <property type="match status" value="1"/>
</dbReference>
<evidence type="ECO:0000256" key="6">
    <source>
        <dbReference type="SAM" id="Phobius"/>
    </source>
</evidence>
<feature type="transmembrane region" description="Helical" evidence="6">
    <location>
        <begin position="7"/>
        <end position="28"/>
    </location>
</feature>
<evidence type="ECO:0000256" key="3">
    <source>
        <dbReference type="ARBA" id="ARBA00022692"/>
    </source>
</evidence>
<keyword evidence="4 6" id="KW-1133">Transmembrane helix</keyword>
<protein>
    <submittedName>
        <fullName evidence="7">Unannotated protein</fullName>
    </submittedName>
</protein>
<evidence type="ECO:0000256" key="5">
    <source>
        <dbReference type="ARBA" id="ARBA00023136"/>
    </source>
</evidence>
<evidence type="ECO:0000256" key="4">
    <source>
        <dbReference type="ARBA" id="ARBA00022989"/>
    </source>
</evidence>
<feature type="transmembrane region" description="Helical" evidence="6">
    <location>
        <begin position="181"/>
        <end position="199"/>
    </location>
</feature>
<dbReference type="GO" id="GO:0005886">
    <property type="term" value="C:plasma membrane"/>
    <property type="evidence" value="ECO:0007669"/>
    <property type="project" value="UniProtKB-SubCell"/>
</dbReference>
<gene>
    <name evidence="7" type="ORF">UFOPK3256_01383</name>
</gene>
<dbReference type="GO" id="GO:0022857">
    <property type="term" value="F:transmembrane transporter activity"/>
    <property type="evidence" value="ECO:0007669"/>
    <property type="project" value="InterPro"/>
</dbReference>
<feature type="transmembrane region" description="Helical" evidence="6">
    <location>
        <begin position="40"/>
        <end position="61"/>
    </location>
</feature>
<feature type="transmembrane region" description="Helical" evidence="6">
    <location>
        <begin position="73"/>
        <end position="89"/>
    </location>
</feature>
<feature type="transmembrane region" description="Helical" evidence="6">
    <location>
        <begin position="261"/>
        <end position="277"/>
    </location>
</feature>
<accession>A0A6J7BKZ3</accession>
<dbReference type="EMBL" id="CAFAZW010000034">
    <property type="protein sequence ID" value="CAB4844818.1"/>
    <property type="molecule type" value="Genomic_DNA"/>
</dbReference>
<feature type="transmembrane region" description="Helical" evidence="6">
    <location>
        <begin position="284"/>
        <end position="301"/>
    </location>
</feature>
<evidence type="ECO:0000256" key="2">
    <source>
        <dbReference type="ARBA" id="ARBA00022475"/>
    </source>
</evidence>